<sequence length="288" mass="31645">MKTIPLTSVQQLKYPQLWLLGIGACLIIIHLTVTWKADNSNLLSSCILYWISISSLIWDKHHTLNLESGIFSSFFSLVLICLVLLKSATLTSFGLFLYFTPLIIAFSLALLASGFKGLKQYKGELIALFFLGAFKIVPSSLIGTLSSLTAKFAAFMLWYTGSQVALSGVIIYLPTGSVEVLSGCSGIEQIFQMLGLSLLFLLMFPQNGKQKIITPIVAASLGFIVNGIRVVLMAILVAKNQQEAFKYWHEGDGSLVFYMIAVVLFGLFCWFLIGRGESKTQNATGVKQ</sequence>
<evidence type="ECO:0000313" key="11">
    <source>
        <dbReference type="Proteomes" id="UP000029738"/>
    </source>
</evidence>
<protein>
    <submittedName>
        <fullName evidence="9 10">Exosortase</fullName>
        <ecNumber evidence="9">3.4.22.-</ecNumber>
    </submittedName>
</protein>
<evidence type="ECO:0000256" key="7">
    <source>
        <dbReference type="ARBA" id="ARBA00023136"/>
    </source>
</evidence>
<dbReference type="RefSeq" id="WP_038082563.1">
    <property type="nucleotide sequence ID" value="NZ_JHEG04000001.1"/>
</dbReference>
<dbReference type="InterPro" id="IPR019127">
    <property type="entry name" value="Exosortase"/>
</dbReference>
<evidence type="ECO:0000256" key="8">
    <source>
        <dbReference type="SAM" id="Phobius"/>
    </source>
</evidence>
<evidence type="ECO:0000256" key="2">
    <source>
        <dbReference type="ARBA" id="ARBA00022475"/>
    </source>
</evidence>
<feature type="transmembrane region" description="Helical" evidence="8">
    <location>
        <begin position="17"/>
        <end position="35"/>
    </location>
</feature>
<evidence type="ECO:0000256" key="5">
    <source>
        <dbReference type="ARBA" id="ARBA00022801"/>
    </source>
</evidence>
<feature type="transmembrane region" description="Helical" evidence="8">
    <location>
        <begin position="255"/>
        <end position="273"/>
    </location>
</feature>
<dbReference type="STRING" id="1479485.DA73_0242530"/>
<evidence type="ECO:0000256" key="3">
    <source>
        <dbReference type="ARBA" id="ARBA00022670"/>
    </source>
</evidence>
<dbReference type="Pfam" id="PF09721">
    <property type="entry name" value="Exosortase_EpsH"/>
    <property type="match status" value="1"/>
</dbReference>
<dbReference type="PROSITE" id="PS51257">
    <property type="entry name" value="PROKAR_LIPOPROTEIN"/>
    <property type="match status" value="1"/>
</dbReference>
<feature type="transmembrane region" description="Helical" evidence="8">
    <location>
        <begin position="180"/>
        <end position="204"/>
    </location>
</feature>
<evidence type="ECO:0000256" key="4">
    <source>
        <dbReference type="ARBA" id="ARBA00022692"/>
    </source>
</evidence>
<evidence type="ECO:0000313" key="9">
    <source>
        <dbReference type="EMBL" id="KAF3888796.1"/>
    </source>
</evidence>
<name>A0A0C1N5D9_9CYAN</name>
<comment type="caution">
    <text evidence="10">The sequence shown here is derived from an EMBL/GenBank/DDBJ whole genome shotgun (WGS) entry which is preliminary data.</text>
</comment>
<feature type="transmembrane region" description="Helical" evidence="8">
    <location>
        <begin position="125"/>
        <end position="145"/>
    </location>
</feature>
<keyword evidence="5 9" id="KW-0378">Hydrolase</keyword>
<keyword evidence="3" id="KW-0645">Protease</keyword>
<dbReference type="EMBL" id="JHEG04000001">
    <property type="protein sequence ID" value="KAF3888796.1"/>
    <property type="molecule type" value="Genomic_DNA"/>
</dbReference>
<keyword evidence="4 8" id="KW-0812">Transmembrane</keyword>
<evidence type="ECO:0000256" key="6">
    <source>
        <dbReference type="ARBA" id="ARBA00022989"/>
    </source>
</evidence>
<comment type="subcellular location">
    <subcellularLocation>
        <location evidence="1">Cell membrane</location>
        <topology evidence="1">Multi-pass membrane protein</topology>
    </subcellularLocation>
</comment>
<dbReference type="EMBL" id="JHEG02000059">
    <property type="protein sequence ID" value="KIE07701.1"/>
    <property type="molecule type" value="Genomic_DNA"/>
</dbReference>
<dbReference type="AlphaFoldDB" id="A0A0C1N5D9"/>
<dbReference type="EC" id="3.4.22.-" evidence="9"/>
<gene>
    <name evidence="9" type="primary">crtA</name>
    <name evidence="10" type="ORF">DA73_0242530</name>
    <name evidence="9" type="ORF">DA73_0400027410</name>
</gene>
<feature type="transmembrane region" description="Helical" evidence="8">
    <location>
        <begin position="216"/>
        <end position="235"/>
    </location>
</feature>
<dbReference type="InterPro" id="IPR022505">
    <property type="entry name" value="Exosortase_cyanobac"/>
</dbReference>
<dbReference type="GO" id="GO:0005886">
    <property type="term" value="C:plasma membrane"/>
    <property type="evidence" value="ECO:0007669"/>
    <property type="project" value="UniProtKB-SubCell"/>
</dbReference>
<keyword evidence="2" id="KW-1003">Cell membrane</keyword>
<keyword evidence="7 8" id="KW-0472">Membrane</keyword>
<evidence type="ECO:0000256" key="1">
    <source>
        <dbReference type="ARBA" id="ARBA00004651"/>
    </source>
</evidence>
<dbReference type="InterPro" id="IPR026392">
    <property type="entry name" value="Exo/Archaeosortase_dom"/>
</dbReference>
<reference evidence="10" key="1">
    <citation type="journal article" date="2015" name="Genome Announc.">
        <title>Draft Genome Sequence of Tolypothrix boutellei Strain VB521301.</title>
        <authorList>
            <person name="Chandrababunaidu M.M."/>
            <person name="Singh D."/>
            <person name="Sen D."/>
            <person name="Bhan S."/>
            <person name="Das S."/>
            <person name="Gupta A."/>
            <person name="Adhikary S.P."/>
            <person name="Tripathy S."/>
        </authorList>
    </citation>
    <scope>NUCLEOTIDE SEQUENCE</scope>
    <source>
        <strain evidence="10">VB521301</strain>
    </source>
</reference>
<feature type="transmembrane region" description="Helical" evidence="8">
    <location>
        <begin position="152"/>
        <end position="174"/>
    </location>
</feature>
<feature type="transmembrane region" description="Helical" evidence="8">
    <location>
        <begin position="95"/>
        <end position="113"/>
    </location>
</feature>
<feature type="transmembrane region" description="Helical" evidence="8">
    <location>
        <begin position="42"/>
        <end position="58"/>
    </location>
</feature>
<dbReference type="GO" id="GO:0008233">
    <property type="term" value="F:peptidase activity"/>
    <property type="evidence" value="ECO:0007669"/>
    <property type="project" value="UniProtKB-KW"/>
</dbReference>
<accession>A0A0C1N5D9</accession>
<dbReference type="NCBIfam" id="TIGR04178">
    <property type="entry name" value="exo_archaeo"/>
    <property type="match status" value="1"/>
</dbReference>
<keyword evidence="11" id="KW-1185">Reference proteome</keyword>
<reference evidence="9" key="2">
    <citation type="submission" date="2019-11" db="EMBL/GenBank/DDBJ databases">
        <title>Improved Assembly of Tolypothrix boutellei genome.</title>
        <authorList>
            <person name="Sarangi A.N."/>
            <person name="Mukherjee M."/>
            <person name="Ghosh S."/>
            <person name="Singh D."/>
            <person name="Das A."/>
            <person name="Kant S."/>
            <person name="Prusty A."/>
            <person name="Tripathy S."/>
        </authorList>
    </citation>
    <scope>NUCLEOTIDE SEQUENCE</scope>
    <source>
        <strain evidence="9">VB521301</strain>
    </source>
</reference>
<dbReference type="Proteomes" id="UP000029738">
    <property type="component" value="Unassembled WGS sequence"/>
</dbReference>
<dbReference type="GO" id="GO:0006508">
    <property type="term" value="P:proteolysis"/>
    <property type="evidence" value="ECO:0007669"/>
    <property type="project" value="UniProtKB-KW"/>
</dbReference>
<feature type="transmembrane region" description="Helical" evidence="8">
    <location>
        <begin position="70"/>
        <end position="88"/>
    </location>
</feature>
<dbReference type="NCBIfam" id="TIGR03763">
    <property type="entry name" value="cyanoexo_CrtA"/>
    <property type="match status" value="1"/>
</dbReference>
<dbReference type="OrthoDB" id="461510at2"/>
<organism evidence="10">
    <name type="scientific">Tolypothrix bouteillei VB521301</name>
    <dbReference type="NCBI Taxonomy" id="1479485"/>
    <lineage>
        <taxon>Bacteria</taxon>
        <taxon>Bacillati</taxon>
        <taxon>Cyanobacteriota</taxon>
        <taxon>Cyanophyceae</taxon>
        <taxon>Nostocales</taxon>
        <taxon>Tolypothrichaceae</taxon>
        <taxon>Tolypothrix</taxon>
    </lineage>
</organism>
<keyword evidence="6 8" id="KW-1133">Transmembrane helix</keyword>
<proteinExistence type="predicted"/>
<evidence type="ECO:0000313" key="10">
    <source>
        <dbReference type="EMBL" id="KIE07701.1"/>
    </source>
</evidence>